<organism evidence="1 2">
    <name type="scientific">Nonomuraea purpurea</name>
    <dbReference type="NCBI Taxonomy" id="1849276"/>
    <lineage>
        <taxon>Bacteria</taxon>
        <taxon>Bacillati</taxon>
        <taxon>Actinomycetota</taxon>
        <taxon>Actinomycetes</taxon>
        <taxon>Streptosporangiales</taxon>
        <taxon>Streptosporangiaceae</taxon>
        <taxon>Nonomuraea</taxon>
    </lineage>
</organism>
<evidence type="ECO:0000313" key="2">
    <source>
        <dbReference type="Proteomes" id="UP001595851"/>
    </source>
</evidence>
<sequence length="89" mass="9462">MEGASDLDHHAGEHLFACGYEEDNAVGRIENAVEVLLLVLVARGLDVTADVLARITACTDLAQLHAWGACALTAETIQDLFSEPGGQDR</sequence>
<proteinExistence type="predicted"/>
<protein>
    <submittedName>
        <fullName evidence="1">Uncharacterized protein</fullName>
    </submittedName>
</protein>
<dbReference type="EMBL" id="JBHSBI010000001">
    <property type="protein sequence ID" value="MFC4006171.1"/>
    <property type="molecule type" value="Genomic_DNA"/>
</dbReference>
<reference evidence="2" key="1">
    <citation type="journal article" date="2019" name="Int. J. Syst. Evol. Microbiol.">
        <title>The Global Catalogue of Microorganisms (GCM) 10K type strain sequencing project: providing services to taxonomists for standard genome sequencing and annotation.</title>
        <authorList>
            <consortium name="The Broad Institute Genomics Platform"/>
            <consortium name="The Broad Institute Genome Sequencing Center for Infectious Disease"/>
            <person name="Wu L."/>
            <person name="Ma J."/>
        </authorList>
    </citation>
    <scope>NUCLEOTIDE SEQUENCE [LARGE SCALE GENOMIC DNA]</scope>
    <source>
        <strain evidence="2">TBRC 1276</strain>
    </source>
</reference>
<dbReference type="RefSeq" id="WP_379526327.1">
    <property type="nucleotide sequence ID" value="NZ_JBHSBI010000001.1"/>
</dbReference>
<comment type="caution">
    <text evidence="1">The sequence shown here is derived from an EMBL/GenBank/DDBJ whole genome shotgun (WGS) entry which is preliminary data.</text>
</comment>
<gene>
    <name evidence="1" type="ORF">ACFOY2_02985</name>
</gene>
<name>A0ABV8FWQ0_9ACTN</name>
<dbReference type="Proteomes" id="UP001595851">
    <property type="component" value="Unassembled WGS sequence"/>
</dbReference>
<evidence type="ECO:0000313" key="1">
    <source>
        <dbReference type="EMBL" id="MFC4006171.1"/>
    </source>
</evidence>
<accession>A0ABV8FWQ0</accession>
<keyword evidence="2" id="KW-1185">Reference proteome</keyword>